<dbReference type="Proteomes" id="UP001301012">
    <property type="component" value="Unassembled WGS sequence"/>
</dbReference>
<name>A0ABT7EDG6_9FIRM</name>
<sequence>MNETIEMEKDKYKITYTDLMFAYDDLRQILDEKELNKRTFINKLNTLKDYMEFLDKLEAESKKDKGFFNKILKTEKSIDDKIYNYLDHNKKTDIEKLQKCRECKCRNCTKECFMKGCLNCREQEYVFDCNKEDALLTKSTDQVTLYNDDKEYIFNVAGYLVEKDEEGNFYRYVYLIDKLDYDNQHILRYSKFKGNESYDSVIVDEKQDELVRINDKFIELGLKV</sequence>
<accession>A0ABT7EDG6</accession>
<organism evidence="1 2">
    <name type="scientific">Romboutsia sedimentorum</name>
    <dbReference type="NCBI Taxonomy" id="1368474"/>
    <lineage>
        <taxon>Bacteria</taxon>
        <taxon>Bacillati</taxon>
        <taxon>Bacillota</taxon>
        <taxon>Clostridia</taxon>
        <taxon>Peptostreptococcales</taxon>
        <taxon>Peptostreptococcaceae</taxon>
        <taxon>Romboutsia</taxon>
    </lineage>
</organism>
<dbReference type="EMBL" id="JASKYM010000004">
    <property type="protein sequence ID" value="MDK2563991.1"/>
    <property type="molecule type" value="Genomic_DNA"/>
</dbReference>
<protein>
    <recommendedName>
        <fullName evidence="3">DUF1292 domain-containing protein</fullName>
    </recommendedName>
</protein>
<reference evidence="1 2" key="1">
    <citation type="submission" date="2023-05" db="EMBL/GenBank/DDBJ databases">
        <title>Rombocin, a short stable natural nisin variant, displays selective antimicrobial activity against Listeria monocytogenes and employs dual mode of action to kill target bacterial strains.</title>
        <authorList>
            <person name="Wambui J."/>
            <person name="Stephan R."/>
            <person name="Kuipers O.P."/>
        </authorList>
    </citation>
    <scope>NUCLEOTIDE SEQUENCE [LARGE SCALE GENOMIC DNA]</scope>
    <source>
        <strain evidence="1 2">RC002</strain>
    </source>
</reference>
<proteinExistence type="predicted"/>
<comment type="caution">
    <text evidence="1">The sequence shown here is derived from an EMBL/GenBank/DDBJ whole genome shotgun (WGS) entry which is preliminary data.</text>
</comment>
<evidence type="ECO:0008006" key="3">
    <source>
        <dbReference type="Google" id="ProtNLM"/>
    </source>
</evidence>
<dbReference type="RefSeq" id="WP_284132921.1">
    <property type="nucleotide sequence ID" value="NZ_JASKYM010000004.1"/>
</dbReference>
<evidence type="ECO:0000313" key="1">
    <source>
        <dbReference type="EMBL" id="MDK2563991.1"/>
    </source>
</evidence>
<gene>
    <name evidence="1" type="ORF">QOZ84_10545</name>
</gene>
<evidence type="ECO:0000313" key="2">
    <source>
        <dbReference type="Proteomes" id="UP001301012"/>
    </source>
</evidence>
<keyword evidence="2" id="KW-1185">Reference proteome</keyword>